<reference evidence="3" key="1">
    <citation type="submission" date="2022-05" db="EMBL/GenBank/DDBJ databases">
        <title>Novel bacterial taxa in a minimal lignocellulolytic consortium and its capacity to transform plastics disclosed by genome-resolved metagenomics.</title>
        <authorList>
            <person name="Rodriguez C.A.D."/>
            <person name="Diaz-Garcia L."/>
            <person name="Herrera K."/>
            <person name="Tarazona N.A."/>
            <person name="Sproer C."/>
            <person name="Overmann J."/>
            <person name="Jimenez D.J."/>
        </authorList>
    </citation>
    <scope>NUCLEOTIDE SEQUENCE</scope>
    <source>
        <strain evidence="3">MAG5</strain>
    </source>
</reference>
<feature type="transmembrane region" description="Helical" evidence="1">
    <location>
        <begin position="157"/>
        <end position="176"/>
    </location>
</feature>
<dbReference type="KEGG" id="plig:NAG76_19050"/>
<dbReference type="GO" id="GO:0004175">
    <property type="term" value="F:endopeptidase activity"/>
    <property type="evidence" value="ECO:0007669"/>
    <property type="project" value="UniProtKB-ARBA"/>
</dbReference>
<evidence type="ECO:0000256" key="1">
    <source>
        <dbReference type="SAM" id="Phobius"/>
    </source>
</evidence>
<evidence type="ECO:0000313" key="4">
    <source>
        <dbReference type="Proteomes" id="UP001056756"/>
    </source>
</evidence>
<feature type="transmembrane region" description="Helical" evidence="1">
    <location>
        <begin position="12"/>
        <end position="33"/>
    </location>
</feature>
<dbReference type="AlphaFoldDB" id="A0A9J6ZCS1"/>
<evidence type="ECO:0000313" key="3">
    <source>
        <dbReference type="EMBL" id="URN93901.1"/>
    </source>
</evidence>
<protein>
    <submittedName>
        <fullName evidence="3">CPBP family intramembrane metalloprotease</fullName>
    </submittedName>
</protein>
<keyword evidence="3" id="KW-0482">Metalloprotease</keyword>
<gene>
    <name evidence="3" type="ORF">NAG76_19050</name>
</gene>
<feature type="transmembrane region" description="Helical" evidence="1">
    <location>
        <begin position="203"/>
        <end position="220"/>
    </location>
</feature>
<organism evidence="3 4">
    <name type="scientific">Candidatus Pristimantibacillus lignocellulolyticus</name>
    <dbReference type="NCBI Taxonomy" id="2994561"/>
    <lineage>
        <taxon>Bacteria</taxon>
        <taxon>Bacillati</taxon>
        <taxon>Bacillota</taxon>
        <taxon>Bacilli</taxon>
        <taxon>Bacillales</taxon>
        <taxon>Paenibacillaceae</taxon>
        <taxon>Candidatus Pristimantibacillus</taxon>
    </lineage>
</organism>
<evidence type="ECO:0000259" key="2">
    <source>
        <dbReference type="Pfam" id="PF02517"/>
    </source>
</evidence>
<dbReference type="GO" id="GO:0080120">
    <property type="term" value="P:CAAX-box protein maturation"/>
    <property type="evidence" value="ECO:0007669"/>
    <property type="project" value="UniProtKB-ARBA"/>
</dbReference>
<keyword evidence="1" id="KW-0812">Transmembrane</keyword>
<name>A0A9J6ZCS1_9BACL</name>
<feature type="transmembrane region" description="Helical" evidence="1">
    <location>
        <begin position="45"/>
        <end position="64"/>
    </location>
</feature>
<dbReference type="InterPro" id="IPR003675">
    <property type="entry name" value="Rce1/LyrA-like_dom"/>
</dbReference>
<dbReference type="Proteomes" id="UP001056756">
    <property type="component" value="Chromosome"/>
</dbReference>
<feature type="transmembrane region" description="Helical" evidence="1">
    <location>
        <begin position="128"/>
        <end position="145"/>
    </location>
</feature>
<dbReference type="GO" id="GO:0008237">
    <property type="term" value="F:metallopeptidase activity"/>
    <property type="evidence" value="ECO:0007669"/>
    <property type="project" value="UniProtKB-KW"/>
</dbReference>
<keyword evidence="3" id="KW-0645">Protease</keyword>
<feature type="domain" description="CAAX prenyl protease 2/Lysostaphin resistance protein A-like" evidence="2">
    <location>
        <begin position="127"/>
        <end position="213"/>
    </location>
</feature>
<keyword evidence="1" id="KW-0472">Membrane</keyword>
<feature type="transmembrane region" description="Helical" evidence="1">
    <location>
        <begin position="85"/>
        <end position="108"/>
    </location>
</feature>
<sequence length="269" mass="31327">MKTKYRSIFNMVWIIAIYFVLFYGLLQVYSRIIFPTSSWFAENPLTFIVFNDIIQMPILFLIMLKVRKVHIFKEANFTRPSLLQIVTIVSIGLLMGWFTDLFFSLTWIQAQFPQFEEILAYLNDGPSVLVFLAFLLYGNIFKEMLFRGMIFKELRKLVPLTIAIIVQGLLYGGLFFNFDIPLTTYGFIGAVVFALLYVRYRTIWAPILAQYACQGSQFLFRRTDTHVTDPTMQYTFLTVTGILIVVLLVVIFNKHRGSRIHAIQKENSL</sequence>
<feature type="transmembrane region" description="Helical" evidence="1">
    <location>
        <begin position="232"/>
        <end position="252"/>
    </location>
</feature>
<proteinExistence type="predicted"/>
<dbReference type="Pfam" id="PF02517">
    <property type="entry name" value="Rce1-like"/>
    <property type="match status" value="1"/>
</dbReference>
<feature type="transmembrane region" description="Helical" evidence="1">
    <location>
        <begin position="182"/>
        <end position="198"/>
    </location>
</feature>
<dbReference type="EMBL" id="CP097899">
    <property type="protein sequence ID" value="URN93901.1"/>
    <property type="molecule type" value="Genomic_DNA"/>
</dbReference>
<keyword evidence="3" id="KW-0378">Hydrolase</keyword>
<keyword evidence="1" id="KW-1133">Transmembrane helix</keyword>
<accession>A0A9J6ZCS1</accession>